<dbReference type="Pfam" id="PF00534">
    <property type="entry name" value="Glycos_transf_1"/>
    <property type="match status" value="1"/>
</dbReference>
<dbReference type="OrthoDB" id="9767517at2"/>
<evidence type="ECO:0000256" key="1">
    <source>
        <dbReference type="ARBA" id="ARBA00022679"/>
    </source>
</evidence>
<dbReference type="RefSeq" id="WP_011938590.1">
    <property type="nucleotide sequence ID" value="NC_009483.1"/>
</dbReference>
<name>A5GEM9_GEOUR</name>
<dbReference type="PANTHER" id="PTHR46401:SF2">
    <property type="entry name" value="GLYCOSYLTRANSFERASE WBBK-RELATED"/>
    <property type="match status" value="1"/>
</dbReference>
<dbReference type="STRING" id="351605.Gura_1689"/>
<accession>A5GEM9</accession>
<evidence type="ECO:0000313" key="3">
    <source>
        <dbReference type="EMBL" id="ABQ25884.1"/>
    </source>
</evidence>
<dbReference type="PANTHER" id="PTHR46401">
    <property type="entry name" value="GLYCOSYLTRANSFERASE WBBK-RELATED"/>
    <property type="match status" value="1"/>
</dbReference>
<proteinExistence type="predicted"/>
<protein>
    <submittedName>
        <fullName evidence="3">Glycosyl transferase, group 1</fullName>
    </submittedName>
</protein>
<dbReference type="HOGENOM" id="CLU_009583_27_5_7"/>
<dbReference type="AlphaFoldDB" id="A5GEM9"/>
<dbReference type="GO" id="GO:0016757">
    <property type="term" value="F:glycosyltransferase activity"/>
    <property type="evidence" value="ECO:0007669"/>
    <property type="project" value="InterPro"/>
</dbReference>
<dbReference type="CDD" id="cd03809">
    <property type="entry name" value="GT4_MtfB-like"/>
    <property type="match status" value="1"/>
</dbReference>
<dbReference type="Gene3D" id="3.40.50.2000">
    <property type="entry name" value="Glycogen Phosphorylase B"/>
    <property type="match status" value="2"/>
</dbReference>
<gene>
    <name evidence="3" type="ordered locus">Gura_1689</name>
</gene>
<dbReference type="KEGG" id="gur:Gura_1689"/>
<evidence type="ECO:0000259" key="2">
    <source>
        <dbReference type="Pfam" id="PF00534"/>
    </source>
</evidence>
<dbReference type="SUPFAM" id="SSF53756">
    <property type="entry name" value="UDP-Glycosyltransferase/glycogen phosphorylase"/>
    <property type="match status" value="1"/>
</dbReference>
<dbReference type="InterPro" id="IPR001296">
    <property type="entry name" value="Glyco_trans_1"/>
</dbReference>
<sequence length="381" mass="42617">MSGIVIGIDASRNRSGGAIDHIIGILCEGDPLAYGVRKIHIWSYKHLLDKLPDVAWLVKHNPSELELSLFRQVWWQYFHLPGELRKHECDILFASDAGTVCLYRPMVVFSQDALSYEPGVMKHFGFTLARLRLVLLYFVQNRSMRSANGVIYLTKYAADLIQRSTGKLKRIAIIAHGIDKTFSQLNPQRPWPESSDQPIRCIYVSNAEMYKNQWVVVRAVKKLRDRGFNIELLLVGGGAGPAQRLLDDEITFSDPGGSFVKSVGFVRHEELPYLIASSNVFIFASSCETISITLMEGMSVGLPIACSDKGPMPEVLGDGGVYFDPKDADSIAAALEDIIVNPDLRVSIAKRAKELSKQYTWERCSAETWRFLSDCAVNKVT</sequence>
<dbReference type="Proteomes" id="UP000006695">
    <property type="component" value="Chromosome"/>
</dbReference>
<organism evidence="3 4">
    <name type="scientific">Geotalea uraniireducens (strain Rf4)</name>
    <name type="common">Geobacter uraniireducens</name>
    <dbReference type="NCBI Taxonomy" id="351605"/>
    <lineage>
        <taxon>Bacteria</taxon>
        <taxon>Pseudomonadati</taxon>
        <taxon>Thermodesulfobacteriota</taxon>
        <taxon>Desulfuromonadia</taxon>
        <taxon>Geobacterales</taxon>
        <taxon>Geobacteraceae</taxon>
        <taxon>Geotalea</taxon>
    </lineage>
</organism>
<evidence type="ECO:0000313" key="4">
    <source>
        <dbReference type="Proteomes" id="UP000006695"/>
    </source>
</evidence>
<dbReference type="EMBL" id="CP000698">
    <property type="protein sequence ID" value="ABQ25884.1"/>
    <property type="molecule type" value="Genomic_DNA"/>
</dbReference>
<keyword evidence="4" id="KW-1185">Reference proteome</keyword>
<feature type="domain" description="Glycosyl transferase family 1" evidence="2">
    <location>
        <begin position="196"/>
        <end position="354"/>
    </location>
</feature>
<dbReference type="CAZy" id="GT4">
    <property type="family name" value="Glycosyltransferase Family 4"/>
</dbReference>
<dbReference type="GO" id="GO:0009103">
    <property type="term" value="P:lipopolysaccharide biosynthetic process"/>
    <property type="evidence" value="ECO:0007669"/>
    <property type="project" value="TreeGrafter"/>
</dbReference>
<reference evidence="3 4" key="1">
    <citation type="submission" date="2007-05" db="EMBL/GenBank/DDBJ databases">
        <title>Complete sequence of Geobacter uraniireducens Rf4.</title>
        <authorList>
            <consortium name="US DOE Joint Genome Institute"/>
            <person name="Copeland A."/>
            <person name="Lucas S."/>
            <person name="Lapidus A."/>
            <person name="Barry K."/>
            <person name="Detter J.C."/>
            <person name="Glavina del Rio T."/>
            <person name="Hammon N."/>
            <person name="Israni S."/>
            <person name="Dalin E."/>
            <person name="Tice H."/>
            <person name="Pitluck S."/>
            <person name="Chertkov O."/>
            <person name="Brettin T."/>
            <person name="Bruce D."/>
            <person name="Han C."/>
            <person name="Schmutz J."/>
            <person name="Larimer F."/>
            <person name="Land M."/>
            <person name="Hauser L."/>
            <person name="Kyrpides N."/>
            <person name="Mikhailova N."/>
            <person name="Shelobolina E."/>
            <person name="Aklujkar M."/>
            <person name="Lovley D."/>
            <person name="Richardson P."/>
        </authorList>
    </citation>
    <scope>NUCLEOTIDE SEQUENCE [LARGE SCALE GENOMIC DNA]</scope>
    <source>
        <strain evidence="3 4">Rf4</strain>
    </source>
</reference>
<keyword evidence="1 3" id="KW-0808">Transferase</keyword>